<dbReference type="SUPFAM" id="SSF52540">
    <property type="entry name" value="P-loop containing nucleoside triphosphate hydrolases"/>
    <property type="match status" value="1"/>
</dbReference>
<dbReference type="PANTHER" id="PTHR43566:SF1">
    <property type="entry name" value="AAA+ ATPASE DOMAIN-CONTAINING PROTEIN"/>
    <property type="match status" value="1"/>
</dbReference>
<dbReference type="Pfam" id="PF13635">
    <property type="entry name" value="DUF4143"/>
    <property type="match status" value="1"/>
</dbReference>
<dbReference type="Gene3D" id="3.40.50.300">
    <property type="entry name" value="P-loop containing nucleotide triphosphate hydrolases"/>
    <property type="match status" value="1"/>
</dbReference>
<dbReference type="SMART" id="SM00382">
    <property type="entry name" value="AAA"/>
    <property type="match status" value="1"/>
</dbReference>
<organism evidence="2 3">
    <name type="scientific">Jezberella montanilacus</name>
    <dbReference type="NCBI Taxonomy" id="323426"/>
    <lineage>
        <taxon>Bacteria</taxon>
        <taxon>Pseudomonadati</taxon>
        <taxon>Pseudomonadota</taxon>
        <taxon>Betaproteobacteria</taxon>
        <taxon>Burkholderiales</taxon>
        <taxon>Alcaligenaceae</taxon>
        <taxon>Jezberella</taxon>
    </lineage>
</organism>
<dbReference type="EMBL" id="PVTV01000012">
    <property type="protein sequence ID" value="PRY98690.1"/>
    <property type="molecule type" value="Genomic_DNA"/>
</dbReference>
<evidence type="ECO:0000313" key="3">
    <source>
        <dbReference type="Proteomes" id="UP000238308"/>
    </source>
</evidence>
<keyword evidence="3" id="KW-1185">Reference proteome</keyword>
<dbReference type="PANTHER" id="PTHR43566">
    <property type="entry name" value="CONSERVED PROTEIN"/>
    <property type="match status" value="1"/>
</dbReference>
<dbReference type="InterPro" id="IPR027417">
    <property type="entry name" value="P-loop_NTPase"/>
</dbReference>
<dbReference type="InterPro" id="IPR041682">
    <property type="entry name" value="AAA_14"/>
</dbReference>
<protein>
    <recommendedName>
        <fullName evidence="1">AAA+ ATPase domain-containing protein</fullName>
    </recommendedName>
</protein>
<feature type="domain" description="AAA+ ATPase" evidence="1">
    <location>
        <begin position="14"/>
        <end position="129"/>
    </location>
</feature>
<sequence length="377" mass="43043">MKRYLDDKVRQDLQKKMVVLTGPRQVGKTTLSQQLLNEFSGGQYLNFDVMPHRAVIQAQSWRHNAPLLVFDEIHKMRDWKTWLKGVYDGRSPNQSILVTGSARMDTCRQTGESLAGRYFRLRLHPISVREWCEANDVSPDSALTHLLSRGGFPEPVLADNDTDAQRWRADYFAGLVREDVIEFSRLHEVNAMRIFADMLRSRVGSPLSIASLARDLNLSPATLNKYLDVLEALFIVFVVRPWHRNIARATLQAPKVYFYDTGLVVGNEALQFENLVACHLLKNAQWQQDTRGASVDLHYIRTKDDAEVDFCLSEGDTLTHLVECKLTDTRPHTALVRFSKQWPQAQAIQLVRDCKVEADIGRLQVRDASKWLAGLEV</sequence>
<dbReference type="RefSeq" id="WP_106227368.1">
    <property type="nucleotide sequence ID" value="NZ_PVTV01000012.1"/>
</dbReference>
<dbReference type="OrthoDB" id="9771844at2"/>
<comment type="caution">
    <text evidence="2">The sequence shown here is derived from an EMBL/GenBank/DDBJ whole genome shotgun (WGS) entry which is preliminary data.</text>
</comment>
<dbReference type="Proteomes" id="UP000238308">
    <property type="component" value="Unassembled WGS sequence"/>
</dbReference>
<proteinExistence type="predicted"/>
<accession>A0A2T0XII4</accession>
<gene>
    <name evidence="2" type="ORF">BCM14_1524</name>
</gene>
<dbReference type="InterPro" id="IPR003593">
    <property type="entry name" value="AAA+_ATPase"/>
</dbReference>
<name>A0A2T0XII4_9BURK</name>
<reference evidence="2 3" key="1">
    <citation type="submission" date="2018-03" db="EMBL/GenBank/DDBJ databases">
        <title>Genomic Encyclopedia of Type Strains, Phase III (KMG-III): the genomes of soil and plant-associated and newly described type strains.</title>
        <authorList>
            <person name="Whitman W."/>
        </authorList>
    </citation>
    <scope>NUCLEOTIDE SEQUENCE [LARGE SCALE GENOMIC DNA]</scope>
    <source>
        <strain evidence="2 3">MWH-P2sevCIIIb</strain>
    </source>
</reference>
<evidence type="ECO:0000313" key="2">
    <source>
        <dbReference type="EMBL" id="PRY98690.1"/>
    </source>
</evidence>
<evidence type="ECO:0000259" key="1">
    <source>
        <dbReference type="SMART" id="SM00382"/>
    </source>
</evidence>
<dbReference type="AlphaFoldDB" id="A0A2T0XII4"/>
<dbReference type="Pfam" id="PF13173">
    <property type="entry name" value="AAA_14"/>
    <property type="match status" value="1"/>
</dbReference>
<dbReference type="InterPro" id="IPR025420">
    <property type="entry name" value="DUF4143"/>
</dbReference>